<protein>
    <recommendedName>
        <fullName evidence="2">EF-hand domain-containing protein</fullName>
    </recommendedName>
</protein>
<comment type="caution">
    <text evidence="3">The sequence shown here is derived from an EMBL/GenBank/DDBJ whole genome shotgun (WGS) entry which is preliminary data.</text>
</comment>
<sequence length="96" mass="10837">MAFKTSSTPRSKEGKVEVTMDEFKRWLKKFDDNGDGQISVEELREAIRATGGWFSTAKASRIFKSVDTKSKGFIDDSQIPMLQLFAQKQFGLKIVA</sequence>
<reference evidence="3" key="2">
    <citation type="submission" date="2020-08" db="EMBL/GenBank/DDBJ databases">
        <title>Plant Genome Project.</title>
        <authorList>
            <person name="Zhang R.-G."/>
        </authorList>
    </citation>
    <scope>NUCLEOTIDE SEQUENCE</scope>
    <source>
        <strain evidence="3">Huo1</strain>
        <tissue evidence="3">Leaf</tissue>
    </source>
</reference>
<reference evidence="3" key="1">
    <citation type="submission" date="2018-01" db="EMBL/GenBank/DDBJ databases">
        <authorList>
            <person name="Mao J.F."/>
        </authorList>
    </citation>
    <scope>NUCLEOTIDE SEQUENCE</scope>
    <source>
        <strain evidence="3">Huo1</strain>
        <tissue evidence="3">Leaf</tissue>
    </source>
</reference>
<dbReference type="Pfam" id="PF13202">
    <property type="entry name" value="EF-hand_5"/>
    <property type="match status" value="1"/>
</dbReference>
<dbReference type="SUPFAM" id="SSF47473">
    <property type="entry name" value="EF-hand"/>
    <property type="match status" value="1"/>
</dbReference>
<dbReference type="PROSITE" id="PS00018">
    <property type="entry name" value="EF_HAND_1"/>
    <property type="match status" value="1"/>
</dbReference>
<dbReference type="EMBL" id="PNBA02000001">
    <property type="protein sequence ID" value="KAG6438139.1"/>
    <property type="molecule type" value="Genomic_DNA"/>
</dbReference>
<dbReference type="Gene3D" id="1.10.238.10">
    <property type="entry name" value="EF-hand"/>
    <property type="match status" value="1"/>
</dbReference>
<dbReference type="InterPro" id="IPR002048">
    <property type="entry name" value="EF_hand_dom"/>
</dbReference>
<dbReference type="PROSITE" id="PS50222">
    <property type="entry name" value="EF_HAND_2"/>
    <property type="match status" value="1"/>
</dbReference>
<dbReference type="InterPro" id="IPR011992">
    <property type="entry name" value="EF-hand-dom_pair"/>
</dbReference>
<dbReference type="AlphaFoldDB" id="A0A8X8YTQ9"/>
<accession>A0A8X8YTQ9</accession>
<keyword evidence="1" id="KW-0106">Calcium</keyword>
<evidence type="ECO:0000313" key="4">
    <source>
        <dbReference type="Proteomes" id="UP000298416"/>
    </source>
</evidence>
<dbReference type="Proteomes" id="UP000298416">
    <property type="component" value="Unassembled WGS sequence"/>
</dbReference>
<gene>
    <name evidence="3" type="ORF">SASPL_103076</name>
</gene>
<name>A0A8X8YTQ9_SALSN</name>
<proteinExistence type="predicted"/>
<organism evidence="3">
    <name type="scientific">Salvia splendens</name>
    <name type="common">Scarlet sage</name>
    <dbReference type="NCBI Taxonomy" id="180675"/>
    <lineage>
        <taxon>Eukaryota</taxon>
        <taxon>Viridiplantae</taxon>
        <taxon>Streptophyta</taxon>
        <taxon>Embryophyta</taxon>
        <taxon>Tracheophyta</taxon>
        <taxon>Spermatophyta</taxon>
        <taxon>Magnoliopsida</taxon>
        <taxon>eudicotyledons</taxon>
        <taxon>Gunneridae</taxon>
        <taxon>Pentapetalae</taxon>
        <taxon>asterids</taxon>
        <taxon>lamiids</taxon>
        <taxon>Lamiales</taxon>
        <taxon>Lamiaceae</taxon>
        <taxon>Nepetoideae</taxon>
        <taxon>Mentheae</taxon>
        <taxon>Salviinae</taxon>
        <taxon>Salvia</taxon>
        <taxon>Salvia subgen. Calosphace</taxon>
        <taxon>core Calosphace</taxon>
    </lineage>
</organism>
<dbReference type="InterPro" id="IPR018247">
    <property type="entry name" value="EF_Hand_1_Ca_BS"/>
</dbReference>
<evidence type="ECO:0000256" key="1">
    <source>
        <dbReference type="ARBA" id="ARBA00022837"/>
    </source>
</evidence>
<evidence type="ECO:0000259" key="2">
    <source>
        <dbReference type="PROSITE" id="PS50222"/>
    </source>
</evidence>
<feature type="domain" description="EF-hand" evidence="2">
    <location>
        <begin position="18"/>
        <end position="53"/>
    </location>
</feature>
<dbReference type="CDD" id="cd00051">
    <property type="entry name" value="EFh"/>
    <property type="match status" value="1"/>
</dbReference>
<dbReference type="GO" id="GO:0005509">
    <property type="term" value="F:calcium ion binding"/>
    <property type="evidence" value="ECO:0007669"/>
    <property type="project" value="InterPro"/>
</dbReference>
<evidence type="ECO:0000313" key="3">
    <source>
        <dbReference type="EMBL" id="KAG6438139.1"/>
    </source>
</evidence>
<dbReference type="SMART" id="SM00054">
    <property type="entry name" value="EFh"/>
    <property type="match status" value="1"/>
</dbReference>
<keyword evidence="4" id="KW-1185">Reference proteome</keyword>